<sequence length="146" mass="16901">MLNSMERDLVWVLEWLSTGRQPGNRRGMENRSYDQREVLWSQLSEKARRKIEWRESGKFVGTSSSARWLEQLPELLSESEYEAFVAVRGQALSFAQAASILHCSKSSVQSYVRRAENKLRRAVMEGKLSLPQYARGMANLDFERGR</sequence>
<dbReference type="SUPFAM" id="SSF88659">
    <property type="entry name" value="Sigma3 and sigma4 domains of RNA polymerase sigma factors"/>
    <property type="match status" value="1"/>
</dbReference>
<dbReference type="AlphaFoldDB" id="A0A1N7JFA2"/>
<proteinExistence type="predicted"/>
<dbReference type="Pfam" id="PF08281">
    <property type="entry name" value="Sigma70_r4_2"/>
    <property type="match status" value="1"/>
</dbReference>
<gene>
    <name evidence="2" type="ORF">SAMN05421790_10221</name>
</gene>
<dbReference type="Proteomes" id="UP000186795">
    <property type="component" value="Unassembled WGS sequence"/>
</dbReference>
<dbReference type="RefSeq" id="WP_076523554.1">
    <property type="nucleotide sequence ID" value="NZ_CP048103.1"/>
</dbReference>
<accession>A0A1N7JFA2</accession>
<name>A0A1N7JFA2_9BACL</name>
<protein>
    <submittedName>
        <fullName evidence="2">RNA polymerase sigma-70 factor, ECF subfamily</fullName>
    </submittedName>
</protein>
<dbReference type="GO" id="GO:0006352">
    <property type="term" value="P:DNA-templated transcription initiation"/>
    <property type="evidence" value="ECO:0007669"/>
    <property type="project" value="InterPro"/>
</dbReference>
<organism evidence="2 3">
    <name type="scientific">Kroppenstedtia eburnea</name>
    <dbReference type="NCBI Taxonomy" id="714067"/>
    <lineage>
        <taxon>Bacteria</taxon>
        <taxon>Bacillati</taxon>
        <taxon>Bacillota</taxon>
        <taxon>Bacilli</taxon>
        <taxon>Bacillales</taxon>
        <taxon>Thermoactinomycetaceae</taxon>
        <taxon>Kroppenstedtia</taxon>
    </lineage>
</organism>
<dbReference type="OrthoDB" id="2083683at2"/>
<evidence type="ECO:0000259" key="1">
    <source>
        <dbReference type="Pfam" id="PF08281"/>
    </source>
</evidence>
<evidence type="ECO:0000313" key="2">
    <source>
        <dbReference type="EMBL" id="SIS47980.1"/>
    </source>
</evidence>
<dbReference type="InterPro" id="IPR013249">
    <property type="entry name" value="RNA_pol_sigma70_r4_t2"/>
</dbReference>
<dbReference type="GO" id="GO:0016987">
    <property type="term" value="F:sigma factor activity"/>
    <property type="evidence" value="ECO:0007669"/>
    <property type="project" value="InterPro"/>
</dbReference>
<dbReference type="InterPro" id="IPR013324">
    <property type="entry name" value="RNA_pol_sigma_r3/r4-like"/>
</dbReference>
<feature type="domain" description="RNA polymerase sigma factor 70 region 4 type 2" evidence="1">
    <location>
        <begin position="68"/>
        <end position="119"/>
    </location>
</feature>
<dbReference type="EMBL" id="FTOD01000002">
    <property type="protein sequence ID" value="SIS47980.1"/>
    <property type="molecule type" value="Genomic_DNA"/>
</dbReference>
<reference evidence="3" key="1">
    <citation type="submission" date="2017-01" db="EMBL/GenBank/DDBJ databases">
        <authorList>
            <person name="Varghese N."/>
            <person name="Submissions S."/>
        </authorList>
    </citation>
    <scope>NUCLEOTIDE SEQUENCE [LARGE SCALE GENOMIC DNA]</scope>
    <source>
        <strain evidence="3">DSM 45196</strain>
    </source>
</reference>
<dbReference type="GO" id="GO:0003677">
    <property type="term" value="F:DNA binding"/>
    <property type="evidence" value="ECO:0007669"/>
    <property type="project" value="InterPro"/>
</dbReference>
<dbReference type="Gene3D" id="1.10.10.10">
    <property type="entry name" value="Winged helix-like DNA-binding domain superfamily/Winged helix DNA-binding domain"/>
    <property type="match status" value="1"/>
</dbReference>
<dbReference type="InterPro" id="IPR036388">
    <property type="entry name" value="WH-like_DNA-bd_sf"/>
</dbReference>
<evidence type="ECO:0000313" key="3">
    <source>
        <dbReference type="Proteomes" id="UP000186795"/>
    </source>
</evidence>
<keyword evidence="3" id="KW-1185">Reference proteome</keyword>